<evidence type="ECO:0000313" key="3">
    <source>
        <dbReference type="Proteomes" id="UP000245921"/>
    </source>
</evidence>
<dbReference type="SUPFAM" id="SSF52540">
    <property type="entry name" value="P-loop containing nucleoside triphosphate hydrolases"/>
    <property type="match status" value="1"/>
</dbReference>
<organism evidence="2 3">
    <name type="scientific">Oceanotoga teriensis</name>
    <dbReference type="NCBI Taxonomy" id="515440"/>
    <lineage>
        <taxon>Bacteria</taxon>
        <taxon>Thermotogati</taxon>
        <taxon>Thermotogota</taxon>
        <taxon>Thermotogae</taxon>
        <taxon>Petrotogales</taxon>
        <taxon>Petrotogaceae</taxon>
        <taxon>Oceanotoga</taxon>
    </lineage>
</organism>
<feature type="domain" description="Helicase ATP-binding" evidence="1">
    <location>
        <begin position="37"/>
        <end position="283"/>
    </location>
</feature>
<dbReference type="InterPro" id="IPR027417">
    <property type="entry name" value="P-loop_NTPase"/>
</dbReference>
<dbReference type="CDD" id="cd18785">
    <property type="entry name" value="SF2_C"/>
    <property type="match status" value="1"/>
</dbReference>
<dbReference type="AlphaFoldDB" id="A0AA45C6J1"/>
<keyword evidence="3" id="KW-1185">Reference proteome</keyword>
<dbReference type="InterPro" id="IPR006935">
    <property type="entry name" value="Helicase/UvrB_N"/>
</dbReference>
<dbReference type="GO" id="GO:0005524">
    <property type="term" value="F:ATP binding"/>
    <property type="evidence" value="ECO:0007669"/>
    <property type="project" value="InterPro"/>
</dbReference>
<evidence type="ECO:0000259" key="1">
    <source>
        <dbReference type="SMART" id="SM00487"/>
    </source>
</evidence>
<protein>
    <submittedName>
        <fullName evidence="2">Type III restriction enzyme</fullName>
    </submittedName>
</protein>
<sequence length="933" mass="110744">MANTIKYENLKVIDVKSKAFDYGIVKPEIPEYISNNLKYRFFDWQKNAFENFLTYQAIKERENPNEPTHLMFNMATGTGKTLLMASTILHYYKQGYRHFLFFVNQNNIVDKTENNFIDNTHTKYLFKEKIVIDDKTIAIKKVDAFSDNPQGIEIKFTSIQKLYNDIHIQKENQTTLDDLHSKNIVMLADEAHHLNADTKSKNVNQKELIPIEITNRTGDAEIEKKGWEHTIIELILKKNGKQEDNKNVLLEFTATIPATESIAKKYEDKIIYKFGLKEFLQAGYTKEINLISSTLNKKERVLQALLFQWYRHKIALKYDIANFKPVVLFRSKTIEESKSDYEEFLNWIDNISSSDFDFLKNIVDKIYQTKKTTLYEMGKSRTETLLEFIKKENINFSEIANWIKQNYQEKNTIITNSKTNKTKKEKTDEETEKLLNSLEDKNNHIRAIFTVDRLTEGWDVLNLFDIVRLYQGQNAGGSSKKTPEATTKEKQLIGRGVRYFPFSYKDKIKNKRKFDDDLKHELRVLEELYYYTYDEDSRYISHLKEELRKDGYIRDDKIVKTFDLKEEFKNSDFYNNVKIWYNKQIDNPNRKKKTLEDIKKDFFGSYKIKGLEFTEQEFNFKKQEDSQRINLQDKRSKTILKKFKYIEKHIVQKAINIKAKQENSLFQFDNLKEELDINSIEDLQKDDFLGDFDIKIIVNQNTMYDDIDNRDKLDLVLKFLENIFTELKENITPKIGSEFIAGNFKKFFVEPKTKTIEEDAGSERISEELKNENWYVLDSFHGTSEEKELIVFIKDTIGNLEQKYDEIYLLRNEEVYKIYDFEQGRGFQPDFLLFLKTKDRKNVGIAKTEIFYQIFIESKGSQFIGKSDLFKSGKEYWKEEFLNKITKKYGFNNIIKEENPNYRLIGLPFFNKENNSDFNRGYEELLAIQNNFK</sequence>
<accession>A0AA45C6J1</accession>
<dbReference type="Proteomes" id="UP000245921">
    <property type="component" value="Unassembled WGS sequence"/>
</dbReference>
<dbReference type="EMBL" id="QGGI01000009">
    <property type="protein sequence ID" value="PWJ92145.1"/>
    <property type="molecule type" value="Genomic_DNA"/>
</dbReference>
<dbReference type="GO" id="GO:0003677">
    <property type="term" value="F:DNA binding"/>
    <property type="evidence" value="ECO:0007669"/>
    <property type="project" value="InterPro"/>
</dbReference>
<reference evidence="2 3" key="1">
    <citation type="submission" date="2018-05" db="EMBL/GenBank/DDBJ databases">
        <title>Genomic Encyclopedia of Type Strains, Phase IV (KMG-IV): sequencing the most valuable type-strain genomes for metagenomic binning, comparative biology and taxonomic classification.</title>
        <authorList>
            <person name="Goeker M."/>
        </authorList>
    </citation>
    <scope>NUCLEOTIDE SEQUENCE [LARGE SCALE GENOMIC DNA]</scope>
    <source>
        <strain evidence="2 3">DSM 24906</strain>
    </source>
</reference>
<dbReference type="RefSeq" id="WP_109604870.1">
    <property type="nucleotide sequence ID" value="NZ_QGGI01000009.1"/>
</dbReference>
<proteinExistence type="predicted"/>
<dbReference type="GO" id="GO:0016787">
    <property type="term" value="F:hydrolase activity"/>
    <property type="evidence" value="ECO:0007669"/>
    <property type="project" value="InterPro"/>
</dbReference>
<dbReference type="Gene3D" id="3.40.50.300">
    <property type="entry name" value="P-loop containing nucleotide triphosphate hydrolases"/>
    <property type="match status" value="1"/>
</dbReference>
<dbReference type="SMART" id="SM00487">
    <property type="entry name" value="DEXDc"/>
    <property type="match status" value="1"/>
</dbReference>
<comment type="caution">
    <text evidence="2">The sequence shown here is derived from an EMBL/GenBank/DDBJ whole genome shotgun (WGS) entry which is preliminary data.</text>
</comment>
<gene>
    <name evidence="2" type="ORF">C7380_10928</name>
</gene>
<evidence type="ECO:0000313" key="2">
    <source>
        <dbReference type="EMBL" id="PWJ92145.1"/>
    </source>
</evidence>
<name>A0AA45C6J1_9BACT</name>
<dbReference type="InterPro" id="IPR014001">
    <property type="entry name" value="Helicase_ATP-bd"/>
</dbReference>
<dbReference type="Pfam" id="PF04851">
    <property type="entry name" value="ResIII"/>
    <property type="match status" value="1"/>
</dbReference>